<proteinExistence type="predicted"/>
<sequence>RQLLTLHDSISALKITPAYPHRPSSPASLDSFTEEEEDEDDDDEEEEDDQMVVGVVQKTSGREDNLSDVDEGLEIDHSTSHSNSPTSTLSSNSSRDSQFSRYSSE</sequence>
<keyword evidence="3" id="KW-1185">Reference proteome</keyword>
<accession>A0AAW0VR27</accession>
<feature type="compositionally biased region" description="Low complexity" evidence="1">
    <location>
        <begin position="80"/>
        <end position="105"/>
    </location>
</feature>
<feature type="region of interest" description="Disordered" evidence="1">
    <location>
        <begin position="15"/>
        <end position="105"/>
    </location>
</feature>
<dbReference type="Proteomes" id="UP001445076">
    <property type="component" value="Unassembled WGS sequence"/>
</dbReference>
<evidence type="ECO:0000313" key="3">
    <source>
        <dbReference type="Proteomes" id="UP001445076"/>
    </source>
</evidence>
<feature type="compositionally biased region" description="Acidic residues" evidence="1">
    <location>
        <begin position="32"/>
        <end position="50"/>
    </location>
</feature>
<feature type="non-terminal residue" evidence="2">
    <location>
        <position position="1"/>
    </location>
</feature>
<dbReference type="EMBL" id="JARKIK010002617">
    <property type="protein sequence ID" value="KAK8719260.1"/>
    <property type="molecule type" value="Genomic_DNA"/>
</dbReference>
<gene>
    <name evidence="2" type="ORF">OTU49_014147</name>
</gene>
<name>A0AAW0VR27_CHEQU</name>
<feature type="non-terminal residue" evidence="2">
    <location>
        <position position="105"/>
    </location>
</feature>
<protein>
    <submittedName>
        <fullName evidence="2">Uncharacterized protein</fullName>
    </submittedName>
</protein>
<evidence type="ECO:0000256" key="1">
    <source>
        <dbReference type="SAM" id="MobiDB-lite"/>
    </source>
</evidence>
<evidence type="ECO:0000313" key="2">
    <source>
        <dbReference type="EMBL" id="KAK8719260.1"/>
    </source>
</evidence>
<comment type="caution">
    <text evidence="2">The sequence shown here is derived from an EMBL/GenBank/DDBJ whole genome shotgun (WGS) entry which is preliminary data.</text>
</comment>
<organism evidence="2 3">
    <name type="scientific">Cherax quadricarinatus</name>
    <name type="common">Australian red claw crayfish</name>
    <dbReference type="NCBI Taxonomy" id="27406"/>
    <lineage>
        <taxon>Eukaryota</taxon>
        <taxon>Metazoa</taxon>
        <taxon>Ecdysozoa</taxon>
        <taxon>Arthropoda</taxon>
        <taxon>Crustacea</taxon>
        <taxon>Multicrustacea</taxon>
        <taxon>Malacostraca</taxon>
        <taxon>Eumalacostraca</taxon>
        <taxon>Eucarida</taxon>
        <taxon>Decapoda</taxon>
        <taxon>Pleocyemata</taxon>
        <taxon>Astacidea</taxon>
        <taxon>Parastacoidea</taxon>
        <taxon>Parastacidae</taxon>
        <taxon>Cherax</taxon>
    </lineage>
</organism>
<dbReference type="AlphaFoldDB" id="A0AAW0VR27"/>
<reference evidence="2 3" key="1">
    <citation type="journal article" date="2024" name="BMC Genomics">
        <title>Genome assembly of redclaw crayfish (Cherax quadricarinatus) provides insights into its immune adaptation and hypoxia tolerance.</title>
        <authorList>
            <person name="Liu Z."/>
            <person name="Zheng J."/>
            <person name="Li H."/>
            <person name="Fang K."/>
            <person name="Wang S."/>
            <person name="He J."/>
            <person name="Zhou D."/>
            <person name="Weng S."/>
            <person name="Chi M."/>
            <person name="Gu Z."/>
            <person name="He J."/>
            <person name="Li F."/>
            <person name="Wang M."/>
        </authorList>
    </citation>
    <scope>NUCLEOTIDE SEQUENCE [LARGE SCALE GENOMIC DNA]</scope>
    <source>
        <strain evidence="2">ZL_2023a</strain>
    </source>
</reference>